<dbReference type="AlphaFoldDB" id="A0A4Y9ZDH0"/>
<feature type="region of interest" description="Disordered" evidence="1">
    <location>
        <begin position="158"/>
        <end position="215"/>
    </location>
</feature>
<evidence type="ECO:0000256" key="1">
    <source>
        <dbReference type="SAM" id="MobiDB-lite"/>
    </source>
</evidence>
<proteinExistence type="predicted"/>
<name>A0A4Y9ZDH0_9AGAM</name>
<feature type="compositionally biased region" description="Polar residues" evidence="1">
    <location>
        <begin position="351"/>
        <end position="370"/>
    </location>
</feature>
<sequence>MATTRAFWNPSCASLVCTAGLQFFSRSYADALGIDWVSVAHPSDDLIPPRLKCPSDGHVLAHLGSPCIAACRFTLLFSLDDSFVRVFFCYFPGAYGSHAALKSFVFWSGPAIPSSTTSSSEISMDAFLPYLLTTVATAIAAGSAGYVLGGRRTVARTRTTSINDHAASPASSRRRRSARRRHRPSQTPCGPPVDASDITEPGSAKRKTSPISTSTLRSSSFLSSVRVRHYVLPSIVLTTCFSLNQVLQVDEHERKRSRLSDDSESDSGTSSSSDRMDEDACEDILMSTEPFLQETSPGPLSSSPAVTARELKSEPLELEYLDYCGPSPIVRGYPPLPQPDSRASPTEFVHGSSNAAATAPPQIQQSSHTINSDEGRGQQQQAPIPVSLPPICLPPIYEAAPAILRPVAPGEADAARAWMQPPRVPAINALFVPSVPIPPHVYNSIPFGTLGPAGPASVITEEASPAWPQIAARVGHQQHQERTSGTESWVDQPWGQSTPNTSIYTVPAAAPGLHDHQPQHFVHNEAPLAPHAPSFLFRTMPPAPPRPPHFYPSNLLMVTSPAPPVSRARTPRTPRMMLHPHNPQHDLNLMSPRTFRRCL</sequence>
<feature type="transmembrane region" description="Helical" evidence="2">
    <location>
        <begin position="127"/>
        <end position="148"/>
    </location>
</feature>
<reference evidence="3 4" key="1">
    <citation type="submission" date="2019-02" db="EMBL/GenBank/DDBJ databases">
        <title>Genome sequencing of the rare red list fungi Dentipellis fragilis.</title>
        <authorList>
            <person name="Buettner E."/>
            <person name="Kellner H."/>
        </authorList>
    </citation>
    <scope>NUCLEOTIDE SEQUENCE [LARGE SCALE GENOMIC DNA]</scope>
    <source>
        <strain evidence="3 4">DSM 105465</strain>
    </source>
</reference>
<keyword evidence="2" id="KW-0812">Transmembrane</keyword>
<evidence type="ECO:0000313" key="3">
    <source>
        <dbReference type="EMBL" id="TFY72200.1"/>
    </source>
</evidence>
<protein>
    <submittedName>
        <fullName evidence="3">Uncharacterized protein</fullName>
    </submittedName>
</protein>
<keyword evidence="2" id="KW-1133">Transmembrane helix</keyword>
<evidence type="ECO:0000313" key="4">
    <source>
        <dbReference type="Proteomes" id="UP000298327"/>
    </source>
</evidence>
<organism evidence="3 4">
    <name type="scientific">Dentipellis fragilis</name>
    <dbReference type="NCBI Taxonomy" id="205917"/>
    <lineage>
        <taxon>Eukaryota</taxon>
        <taxon>Fungi</taxon>
        <taxon>Dikarya</taxon>
        <taxon>Basidiomycota</taxon>
        <taxon>Agaricomycotina</taxon>
        <taxon>Agaricomycetes</taxon>
        <taxon>Russulales</taxon>
        <taxon>Hericiaceae</taxon>
        <taxon>Dentipellis</taxon>
    </lineage>
</organism>
<comment type="caution">
    <text evidence="3">The sequence shown here is derived from an EMBL/GenBank/DDBJ whole genome shotgun (WGS) entry which is preliminary data.</text>
</comment>
<accession>A0A4Y9ZDH0</accession>
<evidence type="ECO:0000256" key="2">
    <source>
        <dbReference type="SAM" id="Phobius"/>
    </source>
</evidence>
<keyword evidence="4" id="KW-1185">Reference proteome</keyword>
<feature type="compositionally biased region" description="Basic residues" evidence="1">
    <location>
        <begin position="172"/>
        <end position="184"/>
    </location>
</feature>
<feature type="region of interest" description="Disordered" evidence="1">
    <location>
        <begin position="251"/>
        <end position="278"/>
    </location>
</feature>
<gene>
    <name evidence="3" type="ORF">EVG20_g810</name>
</gene>
<feature type="compositionally biased region" description="Basic and acidic residues" evidence="1">
    <location>
        <begin position="251"/>
        <end position="261"/>
    </location>
</feature>
<feature type="region of interest" description="Disordered" evidence="1">
    <location>
        <begin position="334"/>
        <end position="383"/>
    </location>
</feature>
<dbReference type="EMBL" id="SEOQ01000022">
    <property type="protein sequence ID" value="TFY72200.1"/>
    <property type="molecule type" value="Genomic_DNA"/>
</dbReference>
<keyword evidence="2" id="KW-0472">Membrane</keyword>
<dbReference type="Proteomes" id="UP000298327">
    <property type="component" value="Unassembled WGS sequence"/>
</dbReference>
<feature type="compositionally biased region" description="Low complexity" evidence="1">
    <location>
        <begin position="158"/>
        <end position="171"/>
    </location>
</feature>